<evidence type="ECO:0000313" key="1">
    <source>
        <dbReference type="EMBL" id="KAJ9101665.1"/>
    </source>
</evidence>
<evidence type="ECO:0000313" key="2">
    <source>
        <dbReference type="Proteomes" id="UP001230649"/>
    </source>
</evidence>
<organism evidence="1 2">
    <name type="scientific">Naganishia adeliensis</name>
    <dbReference type="NCBI Taxonomy" id="92952"/>
    <lineage>
        <taxon>Eukaryota</taxon>
        <taxon>Fungi</taxon>
        <taxon>Dikarya</taxon>
        <taxon>Basidiomycota</taxon>
        <taxon>Agaricomycotina</taxon>
        <taxon>Tremellomycetes</taxon>
        <taxon>Filobasidiales</taxon>
        <taxon>Filobasidiaceae</taxon>
        <taxon>Naganishia</taxon>
    </lineage>
</organism>
<comment type="caution">
    <text evidence="1">The sequence shown here is derived from an EMBL/GenBank/DDBJ whole genome shotgun (WGS) entry which is preliminary data.</text>
</comment>
<name>A0ACC2VQF6_9TREE</name>
<reference evidence="1" key="1">
    <citation type="submission" date="2023-04" db="EMBL/GenBank/DDBJ databases">
        <title>Draft Genome sequencing of Naganishia species isolated from polar environments using Oxford Nanopore Technology.</title>
        <authorList>
            <person name="Leo P."/>
            <person name="Venkateswaran K."/>
        </authorList>
    </citation>
    <scope>NUCLEOTIDE SEQUENCE</scope>
    <source>
        <strain evidence="1">MNA-CCFEE 5262</strain>
    </source>
</reference>
<dbReference type="Proteomes" id="UP001230649">
    <property type="component" value="Unassembled WGS sequence"/>
</dbReference>
<keyword evidence="2" id="KW-1185">Reference proteome</keyword>
<protein>
    <submittedName>
        <fullName evidence="1">Uncharacterized protein</fullName>
    </submittedName>
</protein>
<dbReference type="EMBL" id="JASBWS010000068">
    <property type="protein sequence ID" value="KAJ9101665.1"/>
    <property type="molecule type" value="Genomic_DNA"/>
</dbReference>
<gene>
    <name evidence="1" type="ORF">QFC20_005198</name>
</gene>
<proteinExistence type="predicted"/>
<sequence length="660" mass="74233">MNPDGNRFNPRPQPQRVAGMRPPDAQGQQGTAGPSRLSAGGSRGFRNRPQYPRYESSSQEAATSRQKTRNSEVESSPVDEIALERLKNFHKEEQTIRNDLALRYATSGEWGGNHIKGVEPDERCIEYPKLRHLMELKHEQVSKHAHPALHLPFDSANDSLVSLTSHLPIPFDVILIDPPPSYDWTKITSIPIRLISADPSFVFLWVGDAAGEGLEKGREALLKWGFRRCEEILWVKPNKKAIQAEERIVEDGMPGESDVQRWMRQGRKDQGDRPKNIMITQKEHCLMGIRGTVRRKTDNWFVHCNVDTDVMVWENDDDDESSLRFPPQLYDIIENFCLGTRRLELFGSKSKARKGWVTIGEDDLVGRPDGKGAPNDVQDYTPERYEGFLQAVTDHLGRNVLPQVDDIEAIRPKSPTRGDRPGSVAGSTAPPSRPRPGGPSNRPEMGGFDRRQGSFRPPPRTQFPPRPVFPHPANNPHWMNAPPRMQAPYAGRDSAYPAFEMAGMQGTLNAIDHGYLDDSGRMHQGVPPPSWQGVPDSFPTHDFQPYPSHPPPQSRPMPRFQQYSSTMDHMNPTLPIERPFPPQYPDPHYYPPTFVQQHPYNMPSNGPSFAHRNGPPFMPAGNGQYYANDPGLAGPLGVYRAPGPQAPHPGDQHSYQHWGS</sequence>
<accession>A0ACC2VQF6</accession>